<dbReference type="UniPathway" id="UPA00940"/>
<keyword evidence="7 13" id="KW-0594">Phospholipid biosynthesis</keyword>
<evidence type="ECO:0000256" key="12">
    <source>
        <dbReference type="ARBA" id="ARBA00080511"/>
    </source>
</evidence>
<dbReference type="NCBIfam" id="NF000940">
    <property type="entry name" value="PRK00094.1-2"/>
    <property type="match status" value="1"/>
</dbReference>
<dbReference type="RefSeq" id="WP_119356254.1">
    <property type="nucleotide sequence ID" value="NZ_BJXM01000002.1"/>
</dbReference>
<dbReference type="GO" id="GO:0051287">
    <property type="term" value="F:NAD binding"/>
    <property type="evidence" value="ECO:0007669"/>
    <property type="project" value="InterPro"/>
</dbReference>
<dbReference type="GO" id="GO:0006650">
    <property type="term" value="P:glycerophospholipid metabolic process"/>
    <property type="evidence" value="ECO:0007669"/>
    <property type="project" value="UniProtKB-UniRule"/>
</dbReference>
<keyword evidence="21" id="KW-1185">Reference proteome</keyword>
<evidence type="ECO:0000256" key="6">
    <source>
        <dbReference type="ARBA" id="ARBA00023098"/>
    </source>
</evidence>
<comment type="similarity">
    <text evidence="1 13 17">Belongs to the NAD-dependent glycerol-3-phosphate dehydrogenase family.</text>
</comment>
<keyword evidence="13" id="KW-0963">Cytoplasm</keyword>
<dbReference type="GO" id="GO:0005829">
    <property type="term" value="C:cytosol"/>
    <property type="evidence" value="ECO:0007669"/>
    <property type="project" value="TreeGrafter"/>
</dbReference>
<comment type="caution">
    <text evidence="13">Lacks conserved residue(s) required for the propagation of feature annotation.</text>
</comment>
<dbReference type="SUPFAM" id="SSF51735">
    <property type="entry name" value="NAD(P)-binding Rossmann-fold domains"/>
    <property type="match status" value="1"/>
</dbReference>
<comment type="catalytic activity">
    <reaction evidence="9">
        <text>sn-glycerol 3-phosphate + NADP(+) = dihydroxyacetone phosphate + NADPH + H(+)</text>
        <dbReference type="Rhea" id="RHEA:11096"/>
        <dbReference type="ChEBI" id="CHEBI:15378"/>
        <dbReference type="ChEBI" id="CHEBI:57597"/>
        <dbReference type="ChEBI" id="CHEBI:57642"/>
        <dbReference type="ChEBI" id="CHEBI:57783"/>
        <dbReference type="ChEBI" id="CHEBI:58349"/>
        <dbReference type="EC" id="1.1.1.94"/>
    </reaction>
    <physiologicalReaction direction="right-to-left" evidence="9">
        <dbReference type="Rhea" id="RHEA:11098"/>
    </physiologicalReaction>
</comment>
<evidence type="ECO:0000256" key="5">
    <source>
        <dbReference type="ARBA" id="ARBA00023027"/>
    </source>
</evidence>
<dbReference type="NCBIfam" id="NF000942">
    <property type="entry name" value="PRK00094.1-4"/>
    <property type="match status" value="1"/>
</dbReference>
<dbReference type="PRINTS" id="PR00077">
    <property type="entry name" value="GPDHDRGNASE"/>
</dbReference>
<dbReference type="EMBL" id="QWLB01000007">
    <property type="protein sequence ID" value="RIH93296.1"/>
    <property type="molecule type" value="Genomic_DNA"/>
</dbReference>
<dbReference type="Pfam" id="PF01210">
    <property type="entry name" value="NAD_Gly3P_dh_N"/>
    <property type="match status" value="1"/>
</dbReference>
<comment type="pathway">
    <text evidence="13">Membrane lipid metabolism; glycerophospholipid metabolism.</text>
</comment>
<dbReference type="InterPro" id="IPR036291">
    <property type="entry name" value="NAD(P)-bd_dom_sf"/>
</dbReference>
<proteinExistence type="inferred from homology"/>
<name>A0A399FC54_9DEIN</name>
<feature type="binding site" evidence="15">
    <location>
        <begin position="272"/>
        <end position="273"/>
    </location>
    <ligand>
        <name>substrate</name>
    </ligand>
</feature>
<dbReference type="PIRSF" id="PIRSF000114">
    <property type="entry name" value="Glycerol-3-P_dh"/>
    <property type="match status" value="1"/>
</dbReference>
<keyword evidence="2 13" id="KW-0444">Lipid biosynthesis</keyword>
<feature type="binding site" evidence="16">
    <location>
        <position position="272"/>
    </location>
    <ligand>
        <name>NAD(+)</name>
        <dbReference type="ChEBI" id="CHEBI:57540"/>
    </ligand>
</feature>
<keyword evidence="5 13" id="KW-0520">NAD</keyword>
<feature type="active site" description="Proton acceptor" evidence="13 14">
    <location>
        <position position="208"/>
    </location>
</feature>
<keyword evidence="4 13" id="KW-0560">Oxidoreductase</keyword>
<dbReference type="GO" id="GO:0141152">
    <property type="term" value="F:glycerol-3-phosphate dehydrogenase (NAD+) activity"/>
    <property type="evidence" value="ECO:0007669"/>
    <property type="project" value="RHEA"/>
</dbReference>
<dbReference type="Pfam" id="PF07479">
    <property type="entry name" value="NAD_Gly3P_dh_C"/>
    <property type="match status" value="1"/>
</dbReference>
<feature type="binding site" evidence="13">
    <location>
        <position position="295"/>
    </location>
    <ligand>
        <name>NADPH</name>
        <dbReference type="ChEBI" id="CHEBI:57783"/>
    </ligand>
</feature>
<keyword evidence="3 13" id="KW-0521">NADP</keyword>
<evidence type="ECO:0000256" key="11">
    <source>
        <dbReference type="ARBA" id="ARBA00069372"/>
    </source>
</evidence>
<dbReference type="PANTHER" id="PTHR11728">
    <property type="entry name" value="GLYCEROL-3-PHOSPHATE DEHYDROGENASE"/>
    <property type="match status" value="1"/>
</dbReference>
<feature type="domain" description="Glycerol-3-phosphate dehydrogenase NAD-dependent C-terminal" evidence="19">
    <location>
        <begin position="197"/>
        <end position="335"/>
    </location>
</feature>
<dbReference type="SUPFAM" id="SSF48179">
    <property type="entry name" value="6-phosphogluconate dehydrogenase C-terminal domain-like"/>
    <property type="match status" value="1"/>
</dbReference>
<evidence type="ECO:0000259" key="19">
    <source>
        <dbReference type="Pfam" id="PF07479"/>
    </source>
</evidence>
<evidence type="ECO:0000256" key="16">
    <source>
        <dbReference type="PIRSR" id="PIRSR000114-3"/>
    </source>
</evidence>
<dbReference type="InterPro" id="IPR006168">
    <property type="entry name" value="G3P_DH_NAD-dep"/>
</dbReference>
<keyword evidence="6 13" id="KW-0443">Lipid metabolism</keyword>
<dbReference type="GO" id="GO:0008654">
    <property type="term" value="P:phospholipid biosynthetic process"/>
    <property type="evidence" value="ECO:0007669"/>
    <property type="project" value="UniProtKB-KW"/>
</dbReference>
<feature type="binding site" evidence="13">
    <location>
        <position position="271"/>
    </location>
    <ligand>
        <name>sn-glycerol 3-phosphate</name>
        <dbReference type="ChEBI" id="CHEBI:57597"/>
    </ligand>
</feature>
<feature type="domain" description="Glycerol-3-phosphate dehydrogenase NAD-dependent N-terminal" evidence="18">
    <location>
        <begin position="24"/>
        <end position="177"/>
    </location>
</feature>
<dbReference type="PANTHER" id="PTHR11728:SF1">
    <property type="entry name" value="GLYCEROL-3-PHOSPHATE DEHYDROGENASE [NAD(+)] 2, CHLOROPLASTIC"/>
    <property type="match status" value="1"/>
</dbReference>
<dbReference type="NCBIfam" id="NF011211">
    <property type="entry name" value="PRK14618.1"/>
    <property type="match status" value="1"/>
</dbReference>
<feature type="binding site" evidence="13">
    <location>
        <position position="123"/>
    </location>
    <ligand>
        <name>sn-glycerol 3-phosphate</name>
        <dbReference type="ChEBI" id="CHEBI:57597"/>
    </ligand>
</feature>
<feature type="binding site" evidence="15">
    <location>
        <position position="123"/>
    </location>
    <ligand>
        <name>substrate</name>
    </ligand>
</feature>
<dbReference type="GO" id="GO:0005975">
    <property type="term" value="P:carbohydrate metabolic process"/>
    <property type="evidence" value="ECO:0007669"/>
    <property type="project" value="InterPro"/>
</dbReference>
<comment type="catalytic activity">
    <reaction evidence="13">
        <text>sn-glycerol 3-phosphate + NAD(+) = dihydroxyacetone phosphate + NADH + H(+)</text>
        <dbReference type="Rhea" id="RHEA:11092"/>
        <dbReference type="ChEBI" id="CHEBI:15378"/>
        <dbReference type="ChEBI" id="CHEBI:57540"/>
        <dbReference type="ChEBI" id="CHEBI:57597"/>
        <dbReference type="ChEBI" id="CHEBI:57642"/>
        <dbReference type="ChEBI" id="CHEBI:57945"/>
        <dbReference type="EC" id="1.1.1.94"/>
    </reaction>
</comment>
<evidence type="ECO:0000256" key="2">
    <source>
        <dbReference type="ARBA" id="ARBA00022516"/>
    </source>
</evidence>
<dbReference type="FunFam" id="3.40.50.720:FF:000019">
    <property type="entry name" value="Glycerol-3-phosphate dehydrogenase [NAD(P)+]"/>
    <property type="match status" value="1"/>
</dbReference>
<dbReference type="HAMAP" id="MF_00394">
    <property type="entry name" value="NAD_Glyc3P_dehydrog"/>
    <property type="match status" value="1"/>
</dbReference>
<evidence type="ECO:0000256" key="10">
    <source>
        <dbReference type="ARBA" id="ARBA00066687"/>
    </source>
</evidence>
<evidence type="ECO:0000256" key="9">
    <source>
        <dbReference type="ARBA" id="ARBA00052716"/>
    </source>
</evidence>
<comment type="subcellular location">
    <subcellularLocation>
        <location evidence="13">Cytoplasm</location>
    </subcellularLocation>
</comment>
<dbReference type="GO" id="GO:0141153">
    <property type="term" value="F:glycerol-3-phosphate dehydrogenase (NADP+) activity"/>
    <property type="evidence" value="ECO:0007669"/>
    <property type="project" value="RHEA"/>
</dbReference>
<dbReference type="EC" id="1.1.1.94" evidence="10 13"/>
<feature type="binding site" evidence="13">
    <location>
        <position position="272"/>
    </location>
    <ligand>
        <name>NADPH</name>
        <dbReference type="ChEBI" id="CHEBI:57783"/>
    </ligand>
</feature>
<feature type="binding site" evidence="13">
    <location>
        <position position="33"/>
    </location>
    <ligand>
        <name>NADPH</name>
        <dbReference type="ChEBI" id="CHEBI:57783"/>
    </ligand>
</feature>
<dbReference type="PROSITE" id="PS00957">
    <property type="entry name" value="NAD_G3PDH"/>
    <property type="match status" value="1"/>
</dbReference>
<evidence type="ECO:0000256" key="14">
    <source>
        <dbReference type="PIRSR" id="PIRSR000114-1"/>
    </source>
</evidence>
<dbReference type="Proteomes" id="UP000266178">
    <property type="component" value="Unassembled WGS sequence"/>
</dbReference>
<accession>A0A399FC54</accession>
<feature type="binding site" evidence="13">
    <location>
        <position position="70"/>
    </location>
    <ligand>
        <name>NADPH</name>
        <dbReference type="ChEBI" id="CHEBI:57783"/>
    </ligand>
</feature>
<dbReference type="Gene3D" id="3.40.50.720">
    <property type="entry name" value="NAD(P)-binding Rossmann-like Domain"/>
    <property type="match status" value="1"/>
</dbReference>
<evidence type="ECO:0000256" key="7">
    <source>
        <dbReference type="ARBA" id="ARBA00023209"/>
    </source>
</evidence>
<comment type="caution">
    <text evidence="20">The sequence shown here is derived from an EMBL/GenBank/DDBJ whole genome shotgun (WGS) entry which is preliminary data.</text>
</comment>
<dbReference type="InterPro" id="IPR013328">
    <property type="entry name" value="6PGD_dom2"/>
</dbReference>
<dbReference type="GO" id="GO:0046168">
    <property type="term" value="P:glycerol-3-phosphate catabolic process"/>
    <property type="evidence" value="ECO:0007669"/>
    <property type="project" value="InterPro"/>
</dbReference>
<evidence type="ECO:0000256" key="3">
    <source>
        <dbReference type="ARBA" id="ARBA00022857"/>
    </source>
</evidence>
<feature type="binding site" evidence="13">
    <location>
        <position position="123"/>
    </location>
    <ligand>
        <name>NADPH</name>
        <dbReference type="ChEBI" id="CHEBI:57783"/>
    </ligand>
</feature>
<evidence type="ECO:0000313" key="21">
    <source>
        <dbReference type="Proteomes" id="UP000266178"/>
    </source>
</evidence>
<dbReference type="InterPro" id="IPR006109">
    <property type="entry name" value="G3P_DH_NAD-dep_C"/>
</dbReference>
<evidence type="ECO:0000256" key="4">
    <source>
        <dbReference type="ARBA" id="ARBA00023002"/>
    </source>
</evidence>
<evidence type="ECO:0000256" key="13">
    <source>
        <dbReference type="HAMAP-Rule" id="MF_00394"/>
    </source>
</evidence>
<dbReference type="InterPro" id="IPR011128">
    <property type="entry name" value="G3P_DH_NAD-dep_N"/>
</dbReference>
<dbReference type="AlphaFoldDB" id="A0A399FC54"/>
<evidence type="ECO:0000256" key="8">
    <source>
        <dbReference type="ARBA" id="ARBA00023264"/>
    </source>
</evidence>
<gene>
    <name evidence="13 20" type="primary">gpsA</name>
    <name evidence="20" type="ORF">Mgrana_00739</name>
</gene>
<protein>
    <recommendedName>
        <fullName evidence="11 13">Glycerol-3-phosphate dehydrogenase [NAD(P)+]</fullName>
        <ecNumber evidence="10 13">1.1.1.94</ecNumber>
    </recommendedName>
    <alternativeName>
        <fullName evidence="13">NAD(P)(+)-dependent glycerol-3-phosphate dehydrogenase</fullName>
    </alternativeName>
    <alternativeName>
        <fullName evidence="12 13">NAD(P)H-dependent dihydroxyacetone-phosphate reductase</fullName>
    </alternativeName>
</protein>
<feature type="binding site" evidence="13">
    <location>
        <position position="153"/>
    </location>
    <ligand>
        <name>sn-glycerol 3-phosphate</name>
        <dbReference type="ChEBI" id="CHEBI:57597"/>
    </ligand>
</feature>
<evidence type="ECO:0000256" key="17">
    <source>
        <dbReference type="RuleBase" id="RU000437"/>
    </source>
</evidence>
<feature type="binding site" evidence="13">
    <location>
        <position position="261"/>
    </location>
    <ligand>
        <name>sn-glycerol 3-phosphate</name>
        <dbReference type="ChEBI" id="CHEBI:57597"/>
    </ligand>
</feature>
<dbReference type="Gene3D" id="1.10.1040.10">
    <property type="entry name" value="N-(1-d-carboxylethyl)-l-norvaline Dehydrogenase, domain 2"/>
    <property type="match status" value="1"/>
</dbReference>
<keyword evidence="13" id="KW-0547">Nucleotide-binding</keyword>
<evidence type="ECO:0000256" key="1">
    <source>
        <dbReference type="ARBA" id="ARBA00011009"/>
    </source>
</evidence>
<feature type="binding site" evidence="13">
    <location>
        <position position="273"/>
    </location>
    <ligand>
        <name>sn-glycerol 3-phosphate</name>
        <dbReference type="ChEBI" id="CHEBI:57597"/>
    </ligand>
</feature>
<sequence>MSLTLLIPEGESQAQSLERQGGAKVAVLGAGAWGTALALLASSKGVPVSLWARRPQHAQAMQEERQNREYLPGALFPESLHPTAEAEEALHEARLAVVALPSKAIRETLGWLPRAAAYVSVTKGLQFTDHHLLRMSQVIEEVTGVGRVAVLSGPNLADEIARFLPAAAVVASRDPELALQVQQVFSGASFRVYTSSDVIGVELGGALKNVIALAAGMVDGLGLGDNAKAALITRGLREIIQFGVAQGASEATFMGLSGLGDLIATASSPLSRNRNAGERIVKGETLAQLQAQKNVVEGIYTVRALHAWGWATGLELPITEAVYRVIYEDADPSEQIGALMGRQAKAE</sequence>
<feature type="binding site" evidence="13">
    <location>
        <position position="208"/>
    </location>
    <ligand>
        <name>sn-glycerol 3-phosphate</name>
        <dbReference type="ChEBI" id="CHEBI:57597"/>
    </ligand>
</feature>
<comment type="function">
    <text evidence="13">Catalyzes the reduction of the glycolytic intermediate dihydroxyacetone phosphate (DHAP) to sn-glycerol 3-phosphate (G3P), the key precursor for phospholipid synthesis.</text>
</comment>
<keyword evidence="8 13" id="KW-1208">Phospholipid metabolism</keyword>
<feature type="binding site" evidence="13">
    <location>
        <position position="53"/>
    </location>
    <ligand>
        <name>NADPH</name>
        <dbReference type="ChEBI" id="CHEBI:57783"/>
    </ligand>
</feature>
<feature type="binding site" evidence="13">
    <location>
        <position position="297"/>
    </location>
    <ligand>
        <name>NADPH</name>
        <dbReference type="ChEBI" id="CHEBI:57783"/>
    </ligand>
</feature>
<feature type="binding site" evidence="13">
    <location>
        <position position="54"/>
    </location>
    <ligand>
        <name>NADPH</name>
        <dbReference type="ChEBI" id="CHEBI:57783"/>
    </ligand>
</feature>
<feature type="binding site" evidence="16">
    <location>
        <begin position="29"/>
        <end position="34"/>
    </location>
    <ligand>
        <name>NAD(+)</name>
        <dbReference type="ChEBI" id="CHEBI:57540"/>
    </ligand>
</feature>
<dbReference type="GO" id="GO:0046167">
    <property type="term" value="P:glycerol-3-phosphate biosynthetic process"/>
    <property type="evidence" value="ECO:0007669"/>
    <property type="project" value="UniProtKB-UniRule"/>
</dbReference>
<reference evidence="20 21" key="1">
    <citation type="submission" date="2018-08" db="EMBL/GenBank/DDBJ databases">
        <title>Meiothermus granaticius genome AF-68 sequencing project.</title>
        <authorList>
            <person name="Da Costa M.S."/>
            <person name="Albuquerque L."/>
            <person name="Raposo P."/>
            <person name="Froufe H.J.C."/>
            <person name="Barroso C.S."/>
            <person name="Egas C."/>
        </authorList>
    </citation>
    <scope>NUCLEOTIDE SEQUENCE [LARGE SCALE GENOMIC DNA]</scope>
    <source>
        <strain evidence="20 21">AF-68</strain>
    </source>
</reference>
<dbReference type="OrthoDB" id="9812273at2"/>
<dbReference type="FunFam" id="1.10.1040.10:FF:000001">
    <property type="entry name" value="Glycerol-3-phosphate dehydrogenase [NAD(P)+]"/>
    <property type="match status" value="1"/>
</dbReference>
<feature type="binding site" evidence="13">
    <location>
        <position position="272"/>
    </location>
    <ligand>
        <name>sn-glycerol 3-phosphate</name>
        <dbReference type="ChEBI" id="CHEBI:57597"/>
    </ligand>
</feature>
<evidence type="ECO:0000259" key="18">
    <source>
        <dbReference type="Pfam" id="PF01210"/>
    </source>
</evidence>
<feature type="binding site" evidence="16">
    <location>
        <position position="157"/>
    </location>
    <ligand>
        <name>NAD(+)</name>
        <dbReference type="ChEBI" id="CHEBI:57540"/>
    </ligand>
</feature>
<evidence type="ECO:0000313" key="20">
    <source>
        <dbReference type="EMBL" id="RIH93296.1"/>
    </source>
</evidence>
<dbReference type="InterPro" id="IPR008927">
    <property type="entry name" value="6-PGluconate_DH-like_C_sf"/>
</dbReference>
<organism evidence="20 21">
    <name type="scientific">Meiothermus granaticius NBRC 107808</name>
    <dbReference type="NCBI Taxonomy" id="1227551"/>
    <lineage>
        <taxon>Bacteria</taxon>
        <taxon>Thermotogati</taxon>
        <taxon>Deinococcota</taxon>
        <taxon>Deinococci</taxon>
        <taxon>Thermales</taxon>
        <taxon>Thermaceae</taxon>
        <taxon>Meiothermus</taxon>
    </lineage>
</organism>
<feature type="binding site" evidence="13">
    <location>
        <position position="157"/>
    </location>
    <ligand>
        <name>NADPH</name>
        <dbReference type="ChEBI" id="CHEBI:57783"/>
    </ligand>
</feature>
<evidence type="ECO:0000256" key="15">
    <source>
        <dbReference type="PIRSR" id="PIRSR000114-2"/>
    </source>
</evidence>